<evidence type="ECO:0000256" key="9">
    <source>
        <dbReference type="ARBA" id="ARBA00023242"/>
    </source>
</evidence>
<feature type="region of interest" description="Disordered" evidence="10">
    <location>
        <begin position="234"/>
        <end position="275"/>
    </location>
</feature>
<evidence type="ECO:0000259" key="12">
    <source>
        <dbReference type="PROSITE" id="PS50868"/>
    </source>
</evidence>
<evidence type="ECO:0000256" key="5">
    <source>
        <dbReference type="ARBA" id="ARBA00022679"/>
    </source>
</evidence>
<evidence type="ECO:0000256" key="2">
    <source>
        <dbReference type="ARBA" id="ARBA00004286"/>
    </source>
</evidence>
<dbReference type="GO" id="GO:0005634">
    <property type="term" value="C:nucleus"/>
    <property type="evidence" value="ECO:0007669"/>
    <property type="project" value="UniProtKB-SubCell"/>
</dbReference>
<evidence type="ECO:0000259" key="11">
    <source>
        <dbReference type="PROSITE" id="PS50280"/>
    </source>
</evidence>
<keyword evidence="9" id="KW-0539">Nucleus</keyword>
<evidence type="ECO:0000256" key="4">
    <source>
        <dbReference type="ARBA" id="ARBA00022603"/>
    </source>
</evidence>
<dbReference type="InterPro" id="IPR046341">
    <property type="entry name" value="SET_dom_sf"/>
</dbReference>
<protein>
    <recommendedName>
        <fullName evidence="15">Histone-lysine N-methyltransferase SUVR3</fullName>
    </recommendedName>
</protein>
<dbReference type="PANTHER" id="PTHR46223:SF3">
    <property type="entry name" value="HISTONE-LYSINE N-METHYLTRANSFERASE SET-23"/>
    <property type="match status" value="1"/>
</dbReference>
<dbReference type="AlphaFoldDB" id="A0AAU9RZE9"/>
<keyword evidence="5" id="KW-0808">Transferase</keyword>
<keyword evidence="4" id="KW-0489">Methyltransferase</keyword>
<comment type="subcellular location">
    <subcellularLocation>
        <location evidence="2">Chromosome</location>
    </subcellularLocation>
    <subcellularLocation>
        <location evidence="1">Nucleus</location>
    </subcellularLocation>
</comment>
<feature type="domain" description="SET" evidence="11">
    <location>
        <begin position="346"/>
        <end position="478"/>
    </location>
</feature>
<evidence type="ECO:0000256" key="7">
    <source>
        <dbReference type="ARBA" id="ARBA00022723"/>
    </source>
</evidence>
<dbReference type="PROSITE" id="PS50868">
    <property type="entry name" value="POST_SET"/>
    <property type="match status" value="1"/>
</dbReference>
<dbReference type="Gene3D" id="2.170.270.10">
    <property type="entry name" value="SET domain"/>
    <property type="match status" value="1"/>
</dbReference>
<dbReference type="PROSITE" id="PS50280">
    <property type="entry name" value="SET"/>
    <property type="match status" value="1"/>
</dbReference>
<feature type="non-terminal residue" evidence="13">
    <location>
        <position position="510"/>
    </location>
</feature>
<dbReference type="InterPro" id="IPR003616">
    <property type="entry name" value="Post-SET_dom"/>
</dbReference>
<dbReference type="SMART" id="SM00317">
    <property type="entry name" value="SET"/>
    <property type="match status" value="1"/>
</dbReference>
<dbReference type="InterPro" id="IPR006560">
    <property type="entry name" value="AWS_dom"/>
</dbReference>
<dbReference type="Proteomes" id="UP000836841">
    <property type="component" value="Chromosome 3"/>
</dbReference>
<evidence type="ECO:0000313" key="14">
    <source>
        <dbReference type="Proteomes" id="UP000836841"/>
    </source>
</evidence>
<dbReference type="InterPro" id="IPR050973">
    <property type="entry name" value="H3K9_Histone-Lys_N-MTase"/>
</dbReference>
<dbReference type="SUPFAM" id="SSF82199">
    <property type="entry name" value="SET domain"/>
    <property type="match status" value="1"/>
</dbReference>
<evidence type="ECO:0000256" key="8">
    <source>
        <dbReference type="ARBA" id="ARBA00022833"/>
    </source>
</evidence>
<reference evidence="13 14" key="1">
    <citation type="submission" date="2022-03" db="EMBL/GenBank/DDBJ databases">
        <authorList>
            <person name="Nunn A."/>
            <person name="Chopra R."/>
            <person name="Nunn A."/>
            <person name="Contreras Garrido A."/>
        </authorList>
    </citation>
    <scope>NUCLEOTIDE SEQUENCE [LARGE SCALE GENOMIC DNA]</scope>
</reference>
<accession>A0AAU9RZE9</accession>
<proteinExistence type="predicted"/>
<keyword evidence="3" id="KW-0158">Chromosome</keyword>
<dbReference type="GO" id="GO:0032259">
    <property type="term" value="P:methylation"/>
    <property type="evidence" value="ECO:0007669"/>
    <property type="project" value="UniProtKB-KW"/>
</dbReference>
<organism evidence="13 14">
    <name type="scientific">Thlaspi arvense</name>
    <name type="common">Field penny-cress</name>
    <dbReference type="NCBI Taxonomy" id="13288"/>
    <lineage>
        <taxon>Eukaryota</taxon>
        <taxon>Viridiplantae</taxon>
        <taxon>Streptophyta</taxon>
        <taxon>Embryophyta</taxon>
        <taxon>Tracheophyta</taxon>
        <taxon>Spermatophyta</taxon>
        <taxon>Magnoliopsida</taxon>
        <taxon>eudicotyledons</taxon>
        <taxon>Gunneridae</taxon>
        <taxon>Pentapetalae</taxon>
        <taxon>rosids</taxon>
        <taxon>malvids</taxon>
        <taxon>Brassicales</taxon>
        <taxon>Brassicaceae</taxon>
        <taxon>Thlaspideae</taxon>
        <taxon>Thlaspi</taxon>
    </lineage>
</organism>
<evidence type="ECO:0000256" key="10">
    <source>
        <dbReference type="SAM" id="MobiDB-lite"/>
    </source>
</evidence>
<gene>
    <name evidence="13" type="ORF">TAV2_LOCUS10993</name>
</gene>
<sequence length="510" mass="55085">EVKRQIGGKIEGDEPHAPAILEGIRTALKSTIEVAMDLVLPFPALIKQGELEESPNIGAVASQGNEDGDVGGAILRVLAVGIEIDSPLVTADGESVAGDVFPDPDSFRQRVPLDCEAVRSVYEKMQQELLPPPKKPRLGEEAQEIIPATDPFLRCANLVLPWLNLQELAAVSQTCKALSLISQSLTSRRSLDAARSLENLPIPFRNAVDSKRYACFVYTLYQVPASSPPPRQWWGSASDECNSDGAGGDNPASRTRSVSDSIPHSKSESASSRLSLDSVSERGRFGVSLVDESGEGVHGCECERCEEGCCRCLALAGMEEIANECGSGCGCGLDCPNRVTQKGISVRLKIVRDEKKGWCLYADQLIEKGRFICEYAGELLTTDEARRRQNLYDKLRSTRSFSSALLVIREHLPSGQACLRMNIDATRIGNVARFINHSCDGGNLSTVLLRSSGALIPRLCFFAARDIVADEELSFSYGDVRVTAGENGDSKLNCSCGSSCCFGTLPCENT</sequence>
<dbReference type="GO" id="GO:0042054">
    <property type="term" value="F:histone methyltransferase activity"/>
    <property type="evidence" value="ECO:0007669"/>
    <property type="project" value="InterPro"/>
</dbReference>
<dbReference type="InterPro" id="IPR001214">
    <property type="entry name" value="SET_dom"/>
</dbReference>
<dbReference type="PANTHER" id="PTHR46223">
    <property type="entry name" value="HISTONE-LYSINE N-METHYLTRANSFERASE SUV39H"/>
    <property type="match status" value="1"/>
</dbReference>
<evidence type="ECO:0000256" key="3">
    <source>
        <dbReference type="ARBA" id="ARBA00022454"/>
    </source>
</evidence>
<evidence type="ECO:0000313" key="13">
    <source>
        <dbReference type="EMBL" id="CAH2055181.1"/>
    </source>
</evidence>
<dbReference type="GO" id="GO:0005694">
    <property type="term" value="C:chromosome"/>
    <property type="evidence" value="ECO:0007669"/>
    <property type="project" value="UniProtKB-SubCell"/>
</dbReference>
<dbReference type="Pfam" id="PF00856">
    <property type="entry name" value="SET"/>
    <property type="match status" value="1"/>
</dbReference>
<name>A0AAU9RZE9_THLAR</name>
<feature type="domain" description="Post-SET" evidence="12">
    <location>
        <begin position="490"/>
        <end position="506"/>
    </location>
</feature>
<dbReference type="EMBL" id="OU466859">
    <property type="protein sequence ID" value="CAH2055181.1"/>
    <property type="molecule type" value="Genomic_DNA"/>
</dbReference>
<evidence type="ECO:0000256" key="6">
    <source>
        <dbReference type="ARBA" id="ARBA00022691"/>
    </source>
</evidence>
<keyword evidence="6" id="KW-0949">S-adenosyl-L-methionine</keyword>
<evidence type="ECO:0008006" key="15">
    <source>
        <dbReference type="Google" id="ProtNLM"/>
    </source>
</evidence>
<keyword evidence="7" id="KW-0479">Metal-binding</keyword>
<evidence type="ECO:0000256" key="1">
    <source>
        <dbReference type="ARBA" id="ARBA00004123"/>
    </source>
</evidence>
<dbReference type="SMART" id="SM00570">
    <property type="entry name" value="AWS"/>
    <property type="match status" value="1"/>
</dbReference>
<dbReference type="GO" id="GO:0046872">
    <property type="term" value="F:metal ion binding"/>
    <property type="evidence" value="ECO:0007669"/>
    <property type="project" value="UniProtKB-KW"/>
</dbReference>
<keyword evidence="8" id="KW-0862">Zinc</keyword>
<feature type="compositionally biased region" description="Polar residues" evidence="10">
    <location>
        <begin position="252"/>
        <end position="264"/>
    </location>
</feature>
<keyword evidence="14" id="KW-1185">Reference proteome</keyword>